<protein>
    <submittedName>
        <fullName evidence="1">Uncharacterized protein</fullName>
    </submittedName>
</protein>
<dbReference type="AlphaFoldDB" id="A0AAD7AEU7"/>
<evidence type="ECO:0000313" key="1">
    <source>
        <dbReference type="EMBL" id="KAJ7356800.1"/>
    </source>
</evidence>
<name>A0AAD7AEU7_9AGAR</name>
<organism evidence="1 2">
    <name type="scientific">Mycena albidolilacea</name>
    <dbReference type="NCBI Taxonomy" id="1033008"/>
    <lineage>
        <taxon>Eukaryota</taxon>
        <taxon>Fungi</taxon>
        <taxon>Dikarya</taxon>
        <taxon>Basidiomycota</taxon>
        <taxon>Agaricomycotina</taxon>
        <taxon>Agaricomycetes</taxon>
        <taxon>Agaricomycetidae</taxon>
        <taxon>Agaricales</taxon>
        <taxon>Marasmiineae</taxon>
        <taxon>Mycenaceae</taxon>
        <taxon>Mycena</taxon>
    </lineage>
</organism>
<dbReference type="EMBL" id="JARIHO010000008">
    <property type="protein sequence ID" value="KAJ7356800.1"/>
    <property type="molecule type" value="Genomic_DNA"/>
</dbReference>
<sequence>MSPHDPPFPSFSLVLSQAQQPLYSSRASVHLVYPWTPVTYQPPALAVADTPIPKFQPQTQTPEAPPNKIILAIRRFFAAIIDNLEARR</sequence>
<keyword evidence="2" id="KW-1185">Reference proteome</keyword>
<dbReference type="Proteomes" id="UP001218218">
    <property type="component" value="Unassembled WGS sequence"/>
</dbReference>
<evidence type="ECO:0000313" key="2">
    <source>
        <dbReference type="Proteomes" id="UP001218218"/>
    </source>
</evidence>
<gene>
    <name evidence="1" type="ORF">DFH08DRAFT_954126</name>
</gene>
<reference evidence="1" key="1">
    <citation type="submission" date="2023-03" db="EMBL/GenBank/DDBJ databases">
        <title>Massive genome expansion in bonnet fungi (Mycena s.s.) driven by repeated elements and novel gene families across ecological guilds.</title>
        <authorList>
            <consortium name="Lawrence Berkeley National Laboratory"/>
            <person name="Harder C.B."/>
            <person name="Miyauchi S."/>
            <person name="Viragh M."/>
            <person name="Kuo A."/>
            <person name="Thoen E."/>
            <person name="Andreopoulos B."/>
            <person name="Lu D."/>
            <person name="Skrede I."/>
            <person name="Drula E."/>
            <person name="Henrissat B."/>
            <person name="Morin E."/>
            <person name="Kohler A."/>
            <person name="Barry K."/>
            <person name="LaButti K."/>
            <person name="Morin E."/>
            <person name="Salamov A."/>
            <person name="Lipzen A."/>
            <person name="Mereny Z."/>
            <person name="Hegedus B."/>
            <person name="Baldrian P."/>
            <person name="Stursova M."/>
            <person name="Weitz H."/>
            <person name="Taylor A."/>
            <person name="Grigoriev I.V."/>
            <person name="Nagy L.G."/>
            <person name="Martin F."/>
            <person name="Kauserud H."/>
        </authorList>
    </citation>
    <scope>NUCLEOTIDE SEQUENCE</scope>
    <source>
        <strain evidence="1">CBHHK002</strain>
    </source>
</reference>
<accession>A0AAD7AEU7</accession>
<proteinExistence type="predicted"/>
<comment type="caution">
    <text evidence="1">The sequence shown here is derived from an EMBL/GenBank/DDBJ whole genome shotgun (WGS) entry which is preliminary data.</text>
</comment>